<dbReference type="InterPro" id="IPR013324">
    <property type="entry name" value="RNA_pol_sigma_r3/r4-like"/>
</dbReference>
<evidence type="ECO:0000256" key="5">
    <source>
        <dbReference type="SAM" id="MobiDB-lite"/>
    </source>
</evidence>
<keyword evidence="3" id="KW-0731">Sigma factor</keyword>
<gene>
    <name evidence="8" type="ORF">OKA04_05695</name>
</gene>
<keyword evidence="9" id="KW-1185">Reference proteome</keyword>
<evidence type="ECO:0000313" key="8">
    <source>
        <dbReference type="EMBL" id="MCW1884215.1"/>
    </source>
</evidence>
<dbReference type="SUPFAM" id="SSF88659">
    <property type="entry name" value="Sigma3 and sigma4 domains of RNA polymerase sigma factors"/>
    <property type="match status" value="1"/>
</dbReference>
<feature type="compositionally biased region" description="Polar residues" evidence="5">
    <location>
        <begin position="267"/>
        <end position="284"/>
    </location>
</feature>
<evidence type="ECO:0000256" key="4">
    <source>
        <dbReference type="ARBA" id="ARBA00023163"/>
    </source>
</evidence>
<organism evidence="8 9">
    <name type="scientific">Luteolibacter flavescens</name>
    <dbReference type="NCBI Taxonomy" id="1859460"/>
    <lineage>
        <taxon>Bacteria</taxon>
        <taxon>Pseudomonadati</taxon>
        <taxon>Verrucomicrobiota</taxon>
        <taxon>Verrucomicrobiia</taxon>
        <taxon>Verrucomicrobiales</taxon>
        <taxon>Verrucomicrobiaceae</taxon>
        <taxon>Luteolibacter</taxon>
    </lineage>
</organism>
<dbReference type="InterPro" id="IPR014284">
    <property type="entry name" value="RNA_pol_sigma-70_dom"/>
</dbReference>
<feature type="domain" description="RNA polymerase sigma factor 70 region 4 type 2" evidence="7">
    <location>
        <begin position="113"/>
        <end position="163"/>
    </location>
</feature>
<evidence type="ECO:0000256" key="2">
    <source>
        <dbReference type="ARBA" id="ARBA00023015"/>
    </source>
</evidence>
<evidence type="ECO:0000259" key="7">
    <source>
        <dbReference type="Pfam" id="PF08281"/>
    </source>
</evidence>
<protein>
    <submittedName>
        <fullName evidence="8">Sigma-70 family RNA polymerase sigma factor</fullName>
    </submittedName>
</protein>
<dbReference type="Gene3D" id="1.10.10.10">
    <property type="entry name" value="Winged helix-like DNA-binding domain superfamily/Winged helix DNA-binding domain"/>
    <property type="match status" value="1"/>
</dbReference>
<evidence type="ECO:0000313" key="9">
    <source>
        <dbReference type="Proteomes" id="UP001207930"/>
    </source>
</evidence>
<feature type="region of interest" description="Disordered" evidence="5">
    <location>
        <begin position="253"/>
        <end position="300"/>
    </location>
</feature>
<dbReference type="Pfam" id="PF08281">
    <property type="entry name" value="Sigma70_r4_2"/>
    <property type="match status" value="1"/>
</dbReference>
<dbReference type="EMBL" id="JAPDDS010000002">
    <property type="protein sequence ID" value="MCW1884215.1"/>
    <property type="molecule type" value="Genomic_DNA"/>
</dbReference>
<sequence length="525" mass="57825">MLRRFAKSGDEDAFREIVARHAAMVHGVALRRCGDRTLAEDVTQTVFTILARKASSLVHGELAGWLHRAAFVEARNAYRKELRRSKAMSALTDSMNDSPPAPEVDWQAVRPHIDELLGKLSSQDRELVVLRYFEQRSYPEISRSTGATEDSIRKRVDRALDRLAGLLGRRGVPAQGTTLGVLLAGQMLCPAPASAATIGSVALGAAASGTAGTTLLLHSLFLMTTSTKIKIAAAALVILTVPAVYVATRPTNDMTTNANKPAPPLSPNTNPTAAADPSLTTTNDAAAVGPASPTLESEDDTVDLSAMLTDDFGDKMMVGFVKEESTLLYNKITGRLDLSDQQKTDLRALFDRRDEAAAKSLAEATALGLVEDGEQAMANAAKIREIVDKHYPEPRLDAFLKQTLTPEQYETHLRIDHEQRDESAKDEAQTQLETITKYVPLTDEEQQRFHDGFRQELMSEIPDDIDVVTMITGTIEVENARLNRLLTPEQVEQYRHAISEESRKIGEAMRKRREEREAREKQDGQ</sequence>
<name>A0ABT3FML3_9BACT</name>
<dbReference type="Proteomes" id="UP001207930">
    <property type="component" value="Unassembled WGS sequence"/>
</dbReference>
<dbReference type="RefSeq" id="WP_264500174.1">
    <property type="nucleotide sequence ID" value="NZ_JAPDDS010000002.1"/>
</dbReference>
<keyword evidence="2" id="KW-0805">Transcription regulation</keyword>
<dbReference type="NCBIfam" id="TIGR02937">
    <property type="entry name" value="sigma70-ECF"/>
    <property type="match status" value="1"/>
</dbReference>
<dbReference type="CDD" id="cd06171">
    <property type="entry name" value="Sigma70_r4"/>
    <property type="match status" value="1"/>
</dbReference>
<feature type="region of interest" description="Disordered" evidence="5">
    <location>
        <begin position="498"/>
        <end position="525"/>
    </location>
</feature>
<reference evidence="8 9" key="1">
    <citation type="submission" date="2022-10" db="EMBL/GenBank/DDBJ databases">
        <title>Luteolibacter flavescens strain MCCC 1K03193, whole genome shotgun sequencing project.</title>
        <authorList>
            <person name="Zhao G."/>
            <person name="Shen L."/>
        </authorList>
    </citation>
    <scope>NUCLEOTIDE SEQUENCE [LARGE SCALE GENOMIC DNA]</scope>
    <source>
        <strain evidence="8 9">MCCC 1K03193</strain>
    </source>
</reference>
<accession>A0ABT3FML3</accession>
<comment type="caution">
    <text evidence="8">The sequence shown here is derived from an EMBL/GenBank/DDBJ whole genome shotgun (WGS) entry which is preliminary data.</text>
</comment>
<dbReference type="InterPro" id="IPR013249">
    <property type="entry name" value="RNA_pol_sigma70_r4_t2"/>
</dbReference>
<keyword evidence="4" id="KW-0804">Transcription</keyword>
<dbReference type="InterPro" id="IPR036388">
    <property type="entry name" value="WH-like_DNA-bd_sf"/>
</dbReference>
<dbReference type="Pfam" id="PF04542">
    <property type="entry name" value="Sigma70_r2"/>
    <property type="match status" value="1"/>
</dbReference>
<evidence type="ECO:0000256" key="1">
    <source>
        <dbReference type="ARBA" id="ARBA00010641"/>
    </source>
</evidence>
<dbReference type="InterPro" id="IPR007627">
    <property type="entry name" value="RNA_pol_sigma70_r2"/>
</dbReference>
<feature type="domain" description="RNA polymerase sigma-70 region 2" evidence="6">
    <location>
        <begin position="18"/>
        <end position="82"/>
    </location>
</feature>
<evidence type="ECO:0000259" key="6">
    <source>
        <dbReference type="Pfam" id="PF04542"/>
    </source>
</evidence>
<dbReference type="PANTHER" id="PTHR43133">
    <property type="entry name" value="RNA POLYMERASE ECF-TYPE SIGMA FACTO"/>
    <property type="match status" value="1"/>
</dbReference>
<dbReference type="PANTHER" id="PTHR43133:SF51">
    <property type="entry name" value="RNA POLYMERASE SIGMA FACTOR"/>
    <property type="match status" value="1"/>
</dbReference>
<dbReference type="InterPro" id="IPR039425">
    <property type="entry name" value="RNA_pol_sigma-70-like"/>
</dbReference>
<evidence type="ECO:0000256" key="3">
    <source>
        <dbReference type="ARBA" id="ARBA00023082"/>
    </source>
</evidence>
<proteinExistence type="inferred from homology"/>
<comment type="similarity">
    <text evidence="1">Belongs to the sigma-70 factor family. ECF subfamily.</text>
</comment>
<dbReference type="SUPFAM" id="SSF88946">
    <property type="entry name" value="Sigma2 domain of RNA polymerase sigma factors"/>
    <property type="match status" value="1"/>
</dbReference>
<dbReference type="Gene3D" id="1.10.1740.10">
    <property type="match status" value="1"/>
</dbReference>
<dbReference type="InterPro" id="IPR013325">
    <property type="entry name" value="RNA_pol_sigma_r2"/>
</dbReference>